<dbReference type="Proteomes" id="UP000594638">
    <property type="component" value="Unassembled WGS sequence"/>
</dbReference>
<protein>
    <submittedName>
        <fullName evidence="1">Uncharacterized protein</fullName>
    </submittedName>
</protein>
<accession>A0A8S0SRH2</accession>
<dbReference type="AlphaFoldDB" id="A0A8S0SRH2"/>
<sequence>MTINAISGWENTVASPVPDFLKVQEYSDVLLNQLQEVKLESISVGVSEMTLIKLLLDKSLKLKRMVIRQESGWYRPSIERVNVILKEINKFRRASPSAKVIYEN</sequence>
<dbReference type="Gramene" id="OE9A044518T1">
    <property type="protein sequence ID" value="OE9A044518C1"/>
    <property type="gene ID" value="OE9A044518"/>
</dbReference>
<proteinExistence type="predicted"/>
<name>A0A8S0SRH2_OLEEU</name>
<keyword evidence="2" id="KW-1185">Reference proteome</keyword>
<reference evidence="1 2" key="1">
    <citation type="submission" date="2019-12" db="EMBL/GenBank/DDBJ databases">
        <authorList>
            <person name="Alioto T."/>
            <person name="Alioto T."/>
            <person name="Gomez Garrido J."/>
        </authorList>
    </citation>
    <scope>NUCLEOTIDE SEQUENCE [LARGE SCALE GENOMIC DNA]</scope>
</reference>
<evidence type="ECO:0000313" key="2">
    <source>
        <dbReference type="Proteomes" id="UP000594638"/>
    </source>
</evidence>
<evidence type="ECO:0000313" key="1">
    <source>
        <dbReference type="EMBL" id="CAA2994259.1"/>
    </source>
</evidence>
<dbReference type="EMBL" id="CACTIH010005470">
    <property type="protein sequence ID" value="CAA2994259.1"/>
    <property type="molecule type" value="Genomic_DNA"/>
</dbReference>
<gene>
    <name evidence="1" type="ORF">OLEA9_A044518</name>
</gene>
<organism evidence="1 2">
    <name type="scientific">Olea europaea subsp. europaea</name>
    <dbReference type="NCBI Taxonomy" id="158383"/>
    <lineage>
        <taxon>Eukaryota</taxon>
        <taxon>Viridiplantae</taxon>
        <taxon>Streptophyta</taxon>
        <taxon>Embryophyta</taxon>
        <taxon>Tracheophyta</taxon>
        <taxon>Spermatophyta</taxon>
        <taxon>Magnoliopsida</taxon>
        <taxon>eudicotyledons</taxon>
        <taxon>Gunneridae</taxon>
        <taxon>Pentapetalae</taxon>
        <taxon>asterids</taxon>
        <taxon>lamiids</taxon>
        <taxon>Lamiales</taxon>
        <taxon>Oleaceae</taxon>
        <taxon>Oleeae</taxon>
        <taxon>Olea</taxon>
    </lineage>
</organism>
<comment type="caution">
    <text evidence="1">The sequence shown here is derived from an EMBL/GenBank/DDBJ whole genome shotgun (WGS) entry which is preliminary data.</text>
</comment>
<dbReference type="OrthoDB" id="1298633at2759"/>